<dbReference type="Proteomes" id="UP000180098">
    <property type="component" value="Unassembled WGS sequence"/>
</dbReference>
<evidence type="ECO:0000313" key="5">
    <source>
        <dbReference type="Proteomes" id="UP000180098"/>
    </source>
</evidence>
<protein>
    <recommendedName>
        <fullName evidence="3">Nucleotide-binding protein BKP35_15930</fullName>
    </recommendedName>
</protein>
<dbReference type="PANTHER" id="PTHR30476:SF0">
    <property type="entry name" value="UPF0234 PROTEIN YAJQ"/>
    <property type="match status" value="1"/>
</dbReference>
<gene>
    <name evidence="4" type="ORF">BKP35_15930</name>
</gene>
<dbReference type="NCBIfam" id="NF003819">
    <property type="entry name" value="PRK05412.1"/>
    <property type="match status" value="1"/>
</dbReference>
<dbReference type="EMBL" id="MLQQ01000042">
    <property type="protein sequence ID" value="OIJ09968.1"/>
    <property type="molecule type" value="Genomic_DNA"/>
</dbReference>
<dbReference type="InterPro" id="IPR035570">
    <property type="entry name" value="UPF0234_N"/>
</dbReference>
<accession>A0A1S2LBU5</accession>
<comment type="function">
    <text evidence="3">Nucleotide-binding protein.</text>
</comment>
<dbReference type="GO" id="GO:0005829">
    <property type="term" value="C:cytosol"/>
    <property type="evidence" value="ECO:0007669"/>
    <property type="project" value="TreeGrafter"/>
</dbReference>
<dbReference type="InterPro" id="IPR007551">
    <property type="entry name" value="YajQ/Smlt4090-like"/>
</dbReference>
<comment type="caution">
    <text evidence="4">The sequence shown here is derived from an EMBL/GenBank/DDBJ whole genome shotgun (WGS) entry which is preliminary data.</text>
</comment>
<organism evidence="4 5">
    <name type="scientific">Anaerobacillus arseniciselenatis</name>
    <dbReference type="NCBI Taxonomy" id="85682"/>
    <lineage>
        <taxon>Bacteria</taxon>
        <taxon>Bacillati</taxon>
        <taxon>Bacillota</taxon>
        <taxon>Bacilli</taxon>
        <taxon>Bacillales</taxon>
        <taxon>Bacillaceae</taxon>
        <taxon>Anaerobacillus</taxon>
    </lineage>
</organism>
<evidence type="ECO:0000313" key="4">
    <source>
        <dbReference type="EMBL" id="OIJ09968.1"/>
    </source>
</evidence>
<dbReference type="GO" id="GO:0000166">
    <property type="term" value="F:nucleotide binding"/>
    <property type="evidence" value="ECO:0007669"/>
    <property type="project" value="UniProtKB-UniRule"/>
</dbReference>
<dbReference type="Gene3D" id="3.30.70.860">
    <property type="match status" value="1"/>
</dbReference>
<dbReference type="Pfam" id="PF04461">
    <property type="entry name" value="YajQ"/>
    <property type="match status" value="1"/>
</dbReference>
<evidence type="ECO:0000256" key="3">
    <source>
        <dbReference type="HAMAP-Rule" id="MF_00632"/>
    </source>
</evidence>
<dbReference type="InterPro" id="IPR036183">
    <property type="entry name" value="YajQ-like_sf"/>
</dbReference>
<proteinExistence type="inferred from homology"/>
<reference evidence="4 5" key="1">
    <citation type="submission" date="2016-10" db="EMBL/GenBank/DDBJ databases">
        <title>Draft genome sequences of four alkaliphilic bacteria belonging to the Anaerobacillus genus.</title>
        <authorList>
            <person name="Bassil N.M."/>
            <person name="Lloyd J.R."/>
        </authorList>
    </citation>
    <scope>NUCLEOTIDE SEQUENCE [LARGE SCALE GENOMIC DNA]</scope>
    <source>
        <strain evidence="4 5">DSM 15340</strain>
    </source>
</reference>
<dbReference type="Gene3D" id="3.30.70.990">
    <property type="entry name" value="YajQ-like, domain 2"/>
    <property type="match status" value="1"/>
</dbReference>
<dbReference type="InterPro" id="IPR035571">
    <property type="entry name" value="UPF0234-like_C"/>
</dbReference>
<evidence type="ECO:0000256" key="2">
    <source>
        <dbReference type="ARBA" id="ARBA00093450"/>
    </source>
</evidence>
<dbReference type="CDD" id="cd11740">
    <property type="entry name" value="YajQ_like"/>
    <property type="match status" value="1"/>
</dbReference>
<dbReference type="RefSeq" id="WP_071314355.1">
    <property type="nucleotide sequence ID" value="NZ_MLQQ01000042.1"/>
</dbReference>
<comment type="similarity">
    <text evidence="2 3">Belongs to the YajQ family.</text>
</comment>
<dbReference type="HAMAP" id="MF_00632">
    <property type="entry name" value="UPF0234"/>
    <property type="match status" value="1"/>
</dbReference>
<sequence>MAKEHSFDIVSEVNMQEVDNAIVQAKKEIKNRYDFKGSKSDIELTNGTQITIISDDEYKLESVIDILQMKFIKRGLSQKVMEFGKIEKASGGTVRQVVSLVAGISADRAKKITTAIRDSKLKVKAQIQNEQIRVTAKNIDDLQAVIQLVKELDLEFPTQFVNMR</sequence>
<keyword evidence="5" id="KW-1185">Reference proteome</keyword>
<dbReference type="AlphaFoldDB" id="A0A1S2LBU5"/>
<dbReference type="OrthoDB" id="9801447at2"/>
<dbReference type="PANTHER" id="PTHR30476">
    <property type="entry name" value="UPF0234 PROTEIN YAJQ"/>
    <property type="match status" value="1"/>
</dbReference>
<name>A0A1S2LBU5_9BACI</name>
<dbReference type="SUPFAM" id="SSF89963">
    <property type="entry name" value="YajQ-like"/>
    <property type="match status" value="2"/>
</dbReference>
<evidence type="ECO:0000256" key="1">
    <source>
        <dbReference type="ARBA" id="ARBA00022741"/>
    </source>
</evidence>
<keyword evidence="1 3" id="KW-0547">Nucleotide-binding</keyword>